<proteinExistence type="predicted"/>
<dbReference type="Proteomes" id="UP000280834">
    <property type="component" value="Unassembled WGS sequence"/>
</dbReference>
<evidence type="ECO:0000256" key="1">
    <source>
        <dbReference type="SAM" id="Phobius"/>
    </source>
</evidence>
<dbReference type="AlphaFoldDB" id="A0A0R3R478"/>
<dbReference type="EMBL" id="UZAG01019499">
    <property type="protein sequence ID" value="VDO43937.1"/>
    <property type="molecule type" value="Genomic_DNA"/>
</dbReference>
<reference evidence="2 3" key="2">
    <citation type="submission" date="2018-11" db="EMBL/GenBank/DDBJ databases">
        <authorList>
            <consortium name="Pathogen Informatics"/>
        </authorList>
    </citation>
    <scope>NUCLEOTIDE SEQUENCE [LARGE SCALE GENOMIC DNA]</scope>
</reference>
<reference evidence="4" key="1">
    <citation type="submission" date="2017-02" db="UniProtKB">
        <authorList>
            <consortium name="WormBaseParasite"/>
        </authorList>
    </citation>
    <scope>IDENTIFICATION</scope>
</reference>
<keyword evidence="3" id="KW-1185">Reference proteome</keyword>
<evidence type="ECO:0000313" key="4">
    <source>
        <dbReference type="WBParaSite" id="BTMF_0001481801-mRNA-1"/>
    </source>
</evidence>
<sequence>MQIKDKSEISIANLICKGERSTELHIVCTFRHQIRPKTAISIEAHMVFGRPYYIVYGLCEKGSLVQYLEMNTIDLNNGIKVPLFIIFLFFLVLFFPGILITEAIFKN</sequence>
<organism evidence="4">
    <name type="scientific">Brugia timori</name>
    <dbReference type="NCBI Taxonomy" id="42155"/>
    <lineage>
        <taxon>Eukaryota</taxon>
        <taxon>Metazoa</taxon>
        <taxon>Ecdysozoa</taxon>
        <taxon>Nematoda</taxon>
        <taxon>Chromadorea</taxon>
        <taxon>Rhabditida</taxon>
        <taxon>Spirurina</taxon>
        <taxon>Spiruromorpha</taxon>
        <taxon>Filarioidea</taxon>
        <taxon>Onchocercidae</taxon>
        <taxon>Brugia</taxon>
    </lineage>
</organism>
<feature type="transmembrane region" description="Helical" evidence="1">
    <location>
        <begin position="83"/>
        <end position="105"/>
    </location>
</feature>
<keyword evidence="1" id="KW-0812">Transmembrane</keyword>
<dbReference type="WBParaSite" id="BTMF_0001481801-mRNA-1">
    <property type="protein sequence ID" value="BTMF_0001481801-mRNA-1"/>
    <property type="gene ID" value="BTMF_0001481801"/>
</dbReference>
<accession>A0A0R3R478</accession>
<evidence type="ECO:0000313" key="3">
    <source>
        <dbReference type="Proteomes" id="UP000280834"/>
    </source>
</evidence>
<evidence type="ECO:0000313" key="2">
    <source>
        <dbReference type="EMBL" id="VDO43937.1"/>
    </source>
</evidence>
<keyword evidence="1" id="KW-0472">Membrane</keyword>
<keyword evidence="1" id="KW-1133">Transmembrane helix</keyword>
<gene>
    <name evidence="2" type="ORF">BTMF_LOCUS12814</name>
</gene>
<protein>
    <submittedName>
        <fullName evidence="2 4">Uncharacterized protein</fullName>
    </submittedName>
</protein>
<name>A0A0R3R478_9BILA</name>